<evidence type="ECO:0000259" key="3">
    <source>
        <dbReference type="Pfam" id="PF03061"/>
    </source>
</evidence>
<dbReference type="Pfam" id="PF03061">
    <property type="entry name" value="4HBT"/>
    <property type="match status" value="1"/>
</dbReference>
<dbReference type="Proteomes" id="UP000526408">
    <property type="component" value="Unassembled WGS sequence"/>
</dbReference>
<evidence type="ECO:0000313" key="4">
    <source>
        <dbReference type="EMBL" id="NKX45170.1"/>
    </source>
</evidence>
<dbReference type="PANTHER" id="PTHR42856:SF1">
    <property type="entry name" value="ACYL-COENZYME A THIOESTERASE PAAI"/>
    <property type="match status" value="1"/>
</dbReference>
<dbReference type="AlphaFoldDB" id="A0A7X6GZC2"/>
<comment type="caution">
    <text evidence="4">The sequence shown here is derived from an EMBL/GenBank/DDBJ whole genome shotgun (WGS) entry which is preliminary data.</text>
</comment>
<dbReference type="SUPFAM" id="SSF54637">
    <property type="entry name" value="Thioesterase/thiol ester dehydrase-isomerase"/>
    <property type="match status" value="1"/>
</dbReference>
<dbReference type="CDD" id="cd03443">
    <property type="entry name" value="PaaI_thioesterase"/>
    <property type="match status" value="1"/>
</dbReference>
<dbReference type="EMBL" id="JAAZQQ010000003">
    <property type="protein sequence ID" value="NKX45170.1"/>
    <property type="molecule type" value="Genomic_DNA"/>
</dbReference>
<keyword evidence="5" id="KW-1185">Reference proteome</keyword>
<reference evidence="4 5" key="1">
    <citation type="submission" date="2020-04" db="EMBL/GenBank/DDBJ databases">
        <authorList>
            <person name="Yoon J."/>
        </authorList>
    </citation>
    <scope>NUCLEOTIDE SEQUENCE [LARGE SCALE GENOMIC DNA]</scope>
    <source>
        <strain evidence="4 5">KMU-115</strain>
    </source>
</reference>
<name>A0A7X6GZC2_9RHOB</name>
<dbReference type="InterPro" id="IPR006683">
    <property type="entry name" value="Thioestr_dom"/>
</dbReference>
<sequence>MTEEERARRSAEAMWTTDTASQWVGLRLVEVGPGRAVMEMAVEDHHLNGHGICHGGFIFTLADSAFAFACNSHNRVAVAQHNTITYLSPGQRGEVLRAEAVEMSLTGRSGLTDVTVTGGDGRKVALFRGASRQIKGQHFEEEA</sequence>
<evidence type="ECO:0000256" key="1">
    <source>
        <dbReference type="ARBA" id="ARBA00008324"/>
    </source>
</evidence>
<dbReference type="InterPro" id="IPR011973">
    <property type="entry name" value="PaaD"/>
</dbReference>
<dbReference type="RefSeq" id="WP_168623552.1">
    <property type="nucleotide sequence ID" value="NZ_JAAZQQ010000003.1"/>
</dbReference>
<evidence type="ECO:0000313" key="5">
    <source>
        <dbReference type="Proteomes" id="UP000526408"/>
    </source>
</evidence>
<accession>A0A7X6GZC2</accession>
<dbReference type="GO" id="GO:0016289">
    <property type="term" value="F:acyl-CoA hydrolase activity"/>
    <property type="evidence" value="ECO:0007669"/>
    <property type="project" value="UniProtKB-ARBA"/>
</dbReference>
<dbReference type="Gene3D" id="3.10.129.10">
    <property type="entry name" value="Hotdog Thioesterase"/>
    <property type="match status" value="1"/>
</dbReference>
<feature type="domain" description="Thioesterase" evidence="3">
    <location>
        <begin position="50"/>
        <end position="125"/>
    </location>
</feature>
<dbReference type="InterPro" id="IPR029069">
    <property type="entry name" value="HotDog_dom_sf"/>
</dbReference>
<keyword evidence="2" id="KW-0378">Hydrolase</keyword>
<dbReference type="InterPro" id="IPR052723">
    <property type="entry name" value="Acyl-CoA_thioesterase_PaaI"/>
</dbReference>
<dbReference type="InterPro" id="IPR003736">
    <property type="entry name" value="PAAI_dom"/>
</dbReference>
<evidence type="ECO:0000256" key="2">
    <source>
        <dbReference type="ARBA" id="ARBA00022801"/>
    </source>
</evidence>
<organism evidence="4 5">
    <name type="scientific">Roseicyclus persicicus</name>
    <dbReference type="NCBI Taxonomy" id="2650661"/>
    <lineage>
        <taxon>Bacteria</taxon>
        <taxon>Pseudomonadati</taxon>
        <taxon>Pseudomonadota</taxon>
        <taxon>Alphaproteobacteria</taxon>
        <taxon>Rhodobacterales</taxon>
        <taxon>Roseobacteraceae</taxon>
        <taxon>Roseicyclus</taxon>
    </lineage>
</organism>
<dbReference type="FunFam" id="3.10.129.10:FF:000022">
    <property type="entry name" value="Phenylacetic acid degradation protein"/>
    <property type="match status" value="1"/>
</dbReference>
<dbReference type="PANTHER" id="PTHR42856">
    <property type="entry name" value="ACYL-COENZYME A THIOESTERASE PAAI"/>
    <property type="match status" value="1"/>
</dbReference>
<dbReference type="NCBIfam" id="TIGR02286">
    <property type="entry name" value="PaaD"/>
    <property type="match status" value="1"/>
</dbReference>
<dbReference type="NCBIfam" id="TIGR00369">
    <property type="entry name" value="unchar_dom_1"/>
    <property type="match status" value="1"/>
</dbReference>
<comment type="similarity">
    <text evidence="1">Belongs to the thioesterase PaaI family.</text>
</comment>
<proteinExistence type="inferred from homology"/>
<protein>
    <submittedName>
        <fullName evidence="4">Hydroxyphenylacetyl-CoA thioesterase PaaI</fullName>
    </submittedName>
</protein>
<gene>
    <name evidence="4" type="primary">paaI</name>
    <name evidence="4" type="ORF">HCU73_11250</name>
</gene>